<dbReference type="GO" id="GO:0000166">
    <property type="term" value="F:nucleotide binding"/>
    <property type="evidence" value="ECO:0007669"/>
    <property type="project" value="InterPro"/>
</dbReference>
<dbReference type="Pfam" id="PF01408">
    <property type="entry name" value="GFO_IDH_MocA"/>
    <property type="match status" value="1"/>
</dbReference>
<dbReference type="InterPro" id="IPR000683">
    <property type="entry name" value="Gfo/Idh/MocA-like_OxRdtase_N"/>
</dbReference>
<protein>
    <recommendedName>
        <fullName evidence="1">Gfo/Idh/MocA-like oxidoreductase N-terminal domain-containing protein</fullName>
    </recommendedName>
</protein>
<comment type="caution">
    <text evidence="2">The sequence shown here is derived from an EMBL/GenBank/DDBJ whole genome shotgun (WGS) entry which is preliminary data.</text>
</comment>
<dbReference type="EMBL" id="MWAK01000033">
    <property type="protein sequence ID" value="OPZ93280.1"/>
    <property type="molecule type" value="Genomic_DNA"/>
</dbReference>
<gene>
    <name evidence="2" type="ORF">BWY73_00398</name>
</gene>
<sequence length="300" mass="32724">MSELKIGMVGLDTSHAVSFTKLLNFPGAPFHVPGGRVTAAFPGGSQAFSMSRDRVPQFTSQFKDEFGVEICDSIESVMKQVDALFLESVDGRQHLEQFRVIAPFGKPVFIDKPFTCSAADAHEIIALSKQHRAPIFSASAMRYAAGVAGIEQGRRVFGCIAFGNMKILPDYPGLYWYGVHSAEVLFSKLGSGCRQVFVQKGEAADAVTGLWEDGRTGVLYGYRVDNVPQQFGCSVLTDGGLVHGIVQAEPPTYALILEKIFDFFKTGKSPVDLQETLEIMAFLEAANRSRESGRPEKLAL</sequence>
<dbReference type="AlphaFoldDB" id="A0A1V5MK39"/>
<evidence type="ECO:0000313" key="2">
    <source>
        <dbReference type="EMBL" id="OPZ93280.1"/>
    </source>
</evidence>
<dbReference type="Gene3D" id="3.40.50.720">
    <property type="entry name" value="NAD(P)-binding Rossmann-like Domain"/>
    <property type="match status" value="1"/>
</dbReference>
<proteinExistence type="predicted"/>
<dbReference type="InterPro" id="IPR036291">
    <property type="entry name" value="NAD(P)-bd_dom_sf"/>
</dbReference>
<accession>A0A1V5MK39</accession>
<evidence type="ECO:0000259" key="1">
    <source>
        <dbReference type="Pfam" id="PF01408"/>
    </source>
</evidence>
<name>A0A1V5MK39_UNCT6</name>
<reference evidence="2" key="1">
    <citation type="submission" date="2017-02" db="EMBL/GenBank/DDBJ databases">
        <title>Delving into the versatile metabolic prowess of the omnipresent phylum Bacteroidetes.</title>
        <authorList>
            <person name="Nobu M.K."/>
            <person name="Mei R."/>
            <person name="Narihiro T."/>
            <person name="Kuroda K."/>
            <person name="Liu W.-T."/>
        </authorList>
    </citation>
    <scope>NUCLEOTIDE SEQUENCE</scope>
    <source>
        <strain evidence="2">ADurb.Bin417</strain>
    </source>
</reference>
<feature type="domain" description="Gfo/Idh/MocA-like oxidoreductase N-terminal" evidence="1">
    <location>
        <begin position="60"/>
        <end position="133"/>
    </location>
</feature>
<dbReference type="SUPFAM" id="SSF51735">
    <property type="entry name" value="NAD(P)-binding Rossmann-fold domains"/>
    <property type="match status" value="1"/>
</dbReference>
<organism evidence="2">
    <name type="scientific">candidate division TA06 bacterium ADurb.Bin417</name>
    <dbReference type="NCBI Taxonomy" id="1852828"/>
    <lineage>
        <taxon>Bacteria</taxon>
        <taxon>Bacteria division TA06</taxon>
    </lineage>
</organism>
<dbReference type="Proteomes" id="UP000485484">
    <property type="component" value="Unassembled WGS sequence"/>
</dbReference>